<dbReference type="Gramene" id="AUR62033058-RA">
    <property type="protein sequence ID" value="AUR62033058-RA:cds"/>
    <property type="gene ID" value="AUR62033058"/>
</dbReference>
<dbReference type="PANTHER" id="PTHR46481">
    <property type="entry name" value="ZINC FINGER BED DOMAIN-CONTAINING PROTEIN 4"/>
    <property type="match status" value="1"/>
</dbReference>
<evidence type="ECO:0008006" key="4">
    <source>
        <dbReference type="Google" id="ProtNLM"/>
    </source>
</evidence>
<protein>
    <recommendedName>
        <fullName evidence="4">Transposase</fullName>
    </recommendedName>
</protein>
<evidence type="ECO:0000256" key="1">
    <source>
        <dbReference type="SAM" id="MobiDB-lite"/>
    </source>
</evidence>
<sequence length="138" mass="15818">MENKISSIVVDNYSTNDAMMKILLENFDKKSLMLGSDFLHMCCSAHILNLVVQDGLDVIKSCIEEVRECVSFWMSTPKRIEKFEEACRFLNSSNSKRSRGNIASKSIGDGDEDEYAQAKKTKKRKDLDDKIDDDMEEY</sequence>
<organism evidence="2 3">
    <name type="scientific">Chenopodium quinoa</name>
    <name type="common">Quinoa</name>
    <dbReference type="NCBI Taxonomy" id="63459"/>
    <lineage>
        <taxon>Eukaryota</taxon>
        <taxon>Viridiplantae</taxon>
        <taxon>Streptophyta</taxon>
        <taxon>Embryophyta</taxon>
        <taxon>Tracheophyta</taxon>
        <taxon>Spermatophyta</taxon>
        <taxon>Magnoliopsida</taxon>
        <taxon>eudicotyledons</taxon>
        <taxon>Gunneridae</taxon>
        <taxon>Pentapetalae</taxon>
        <taxon>Caryophyllales</taxon>
        <taxon>Chenopodiaceae</taxon>
        <taxon>Chenopodioideae</taxon>
        <taxon>Atripliceae</taxon>
        <taxon>Chenopodium</taxon>
    </lineage>
</organism>
<reference evidence="2" key="1">
    <citation type="journal article" date="2017" name="Nature">
        <title>The genome of Chenopodium quinoa.</title>
        <authorList>
            <person name="Jarvis D.E."/>
            <person name="Ho Y.S."/>
            <person name="Lightfoot D.J."/>
            <person name="Schmoeckel S.M."/>
            <person name="Li B."/>
            <person name="Borm T.J.A."/>
            <person name="Ohyanagi H."/>
            <person name="Mineta K."/>
            <person name="Michell C.T."/>
            <person name="Saber N."/>
            <person name="Kharbatia N.M."/>
            <person name="Rupper R.R."/>
            <person name="Sharp A.R."/>
            <person name="Dally N."/>
            <person name="Boughton B.A."/>
            <person name="Woo Y.H."/>
            <person name="Gao G."/>
            <person name="Schijlen E.G.W.M."/>
            <person name="Guo X."/>
            <person name="Momin A.A."/>
            <person name="Negrao S."/>
            <person name="Al-Babili S."/>
            <person name="Gehring C."/>
            <person name="Roessner U."/>
            <person name="Jung C."/>
            <person name="Murphy K."/>
            <person name="Arold S.T."/>
            <person name="Gojobori T."/>
            <person name="van der Linden C.G."/>
            <person name="van Loo E.N."/>
            <person name="Jellen E.N."/>
            <person name="Maughan P.J."/>
            <person name="Tester M."/>
        </authorList>
    </citation>
    <scope>NUCLEOTIDE SEQUENCE [LARGE SCALE GENOMIC DNA]</scope>
    <source>
        <strain evidence="2">cv. PI 614886</strain>
    </source>
</reference>
<proteinExistence type="predicted"/>
<dbReference type="InterPro" id="IPR012337">
    <property type="entry name" value="RNaseH-like_sf"/>
</dbReference>
<reference evidence="2" key="2">
    <citation type="submission" date="2021-03" db="UniProtKB">
        <authorList>
            <consortium name="EnsemblPlants"/>
        </authorList>
    </citation>
    <scope>IDENTIFICATION</scope>
</reference>
<dbReference type="PANTHER" id="PTHR46481:SF11">
    <property type="entry name" value="ZINC FINGER BED DOMAIN-CONTAINING PROTEIN RICESLEEPER 2-LIKE"/>
    <property type="match status" value="1"/>
</dbReference>
<keyword evidence="3" id="KW-1185">Reference proteome</keyword>
<feature type="compositionally biased region" description="Acidic residues" evidence="1">
    <location>
        <begin position="129"/>
        <end position="138"/>
    </location>
</feature>
<dbReference type="InterPro" id="IPR052035">
    <property type="entry name" value="ZnF_BED_domain_contain"/>
</dbReference>
<dbReference type="OMA" id="CAVHILN"/>
<evidence type="ECO:0000313" key="2">
    <source>
        <dbReference type="EnsemblPlants" id="AUR62033058-RA:cds"/>
    </source>
</evidence>
<dbReference type="Proteomes" id="UP000596660">
    <property type="component" value="Unplaced"/>
</dbReference>
<name>A0A803MP57_CHEQI</name>
<dbReference type="EnsemblPlants" id="AUR62033058-RA">
    <property type="protein sequence ID" value="AUR62033058-RA:cds"/>
    <property type="gene ID" value="AUR62033058"/>
</dbReference>
<dbReference type="AlphaFoldDB" id="A0A803MP57"/>
<feature type="region of interest" description="Disordered" evidence="1">
    <location>
        <begin position="93"/>
        <end position="138"/>
    </location>
</feature>
<dbReference type="SUPFAM" id="SSF53098">
    <property type="entry name" value="Ribonuclease H-like"/>
    <property type="match status" value="1"/>
</dbReference>
<evidence type="ECO:0000313" key="3">
    <source>
        <dbReference type="Proteomes" id="UP000596660"/>
    </source>
</evidence>
<accession>A0A803MP57</accession>